<feature type="compositionally biased region" description="Basic and acidic residues" evidence="1">
    <location>
        <begin position="122"/>
        <end position="141"/>
    </location>
</feature>
<name>A0A9C6XTI9_FRAOC</name>
<accession>A0A9C6XTI9</accession>
<keyword evidence="2" id="KW-1185">Reference proteome</keyword>
<protein>
    <submittedName>
        <fullName evidence="3">Uncharacterized protein LOC127751348</fullName>
    </submittedName>
</protein>
<evidence type="ECO:0000313" key="3">
    <source>
        <dbReference type="RefSeq" id="XP_052130754.1"/>
    </source>
</evidence>
<evidence type="ECO:0000256" key="1">
    <source>
        <dbReference type="SAM" id="MobiDB-lite"/>
    </source>
</evidence>
<dbReference type="GeneID" id="127751348"/>
<evidence type="ECO:0000313" key="2">
    <source>
        <dbReference type="Proteomes" id="UP000504606"/>
    </source>
</evidence>
<dbReference type="RefSeq" id="XP_052130754.1">
    <property type="nucleotide sequence ID" value="XM_052274794.1"/>
</dbReference>
<dbReference type="AlphaFoldDB" id="A0A9C6XTI9"/>
<reference evidence="3" key="1">
    <citation type="submission" date="2025-08" db="UniProtKB">
        <authorList>
            <consortium name="RefSeq"/>
        </authorList>
    </citation>
    <scope>IDENTIFICATION</scope>
    <source>
        <tissue evidence="3">Whole organism</tissue>
    </source>
</reference>
<gene>
    <name evidence="3" type="primary">LOC127751348</name>
</gene>
<sequence>MAQLTPNMPYKILNLVESNHPEYGKGQQATIVTSKGQKCRTQLPGKYLREISPEDVKQIKSDVMNGKDIYPVFREKTVDGSFRIDLTEASAACIENVSRHKEVPELEDPDNSIEVEEPQLENPKESDGNEDVKSRESEDANQKPNGFALKLEKGLNNS</sequence>
<organism evidence="2 3">
    <name type="scientific">Frankliniella occidentalis</name>
    <name type="common">Western flower thrips</name>
    <name type="synonym">Euthrips occidentalis</name>
    <dbReference type="NCBI Taxonomy" id="133901"/>
    <lineage>
        <taxon>Eukaryota</taxon>
        <taxon>Metazoa</taxon>
        <taxon>Ecdysozoa</taxon>
        <taxon>Arthropoda</taxon>
        <taxon>Hexapoda</taxon>
        <taxon>Insecta</taxon>
        <taxon>Pterygota</taxon>
        <taxon>Neoptera</taxon>
        <taxon>Paraneoptera</taxon>
        <taxon>Thysanoptera</taxon>
        <taxon>Terebrantia</taxon>
        <taxon>Thripoidea</taxon>
        <taxon>Thripidae</taxon>
        <taxon>Frankliniella</taxon>
    </lineage>
</organism>
<dbReference type="OrthoDB" id="10503474at2759"/>
<feature type="region of interest" description="Disordered" evidence="1">
    <location>
        <begin position="95"/>
        <end position="158"/>
    </location>
</feature>
<dbReference type="Proteomes" id="UP000504606">
    <property type="component" value="Unplaced"/>
</dbReference>
<dbReference type="KEGG" id="foc:127751348"/>
<proteinExistence type="predicted"/>
<feature type="compositionally biased region" description="Acidic residues" evidence="1">
    <location>
        <begin position="105"/>
        <end position="119"/>
    </location>
</feature>